<feature type="compositionally biased region" description="Low complexity" evidence="1">
    <location>
        <begin position="170"/>
        <end position="192"/>
    </location>
</feature>
<evidence type="ECO:0000313" key="2">
    <source>
        <dbReference type="EMBL" id="KAJ3473389.1"/>
    </source>
</evidence>
<feature type="compositionally biased region" description="Polar residues" evidence="1">
    <location>
        <begin position="35"/>
        <end position="44"/>
    </location>
</feature>
<feature type="compositionally biased region" description="Low complexity" evidence="1">
    <location>
        <begin position="275"/>
        <end position="312"/>
    </location>
</feature>
<feature type="compositionally biased region" description="Polar residues" evidence="1">
    <location>
        <begin position="221"/>
        <end position="235"/>
    </location>
</feature>
<feature type="compositionally biased region" description="Polar residues" evidence="1">
    <location>
        <begin position="336"/>
        <end position="347"/>
    </location>
</feature>
<accession>A0AAD5YBV2</accession>
<evidence type="ECO:0000313" key="3">
    <source>
        <dbReference type="Proteomes" id="UP001212997"/>
    </source>
</evidence>
<evidence type="ECO:0000256" key="1">
    <source>
        <dbReference type="SAM" id="MobiDB-lite"/>
    </source>
</evidence>
<feature type="compositionally biased region" description="Polar residues" evidence="1">
    <location>
        <begin position="313"/>
        <end position="325"/>
    </location>
</feature>
<dbReference type="AlphaFoldDB" id="A0AAD5YBV2"/>
<comment type="caution">
    <text evidence="2">The sequence shown here is derived from an EMBL/GenBank/DDBJ whole genome shotgun (WGS) entry which is preliminary data.</text>
</comment>
<sequence length="359" mass="38172">MEDDRRSRASSTSSYHHPASPQLDVTRNFEGLNFESPNWQSNQLPLDRPSPPAHKPQSPPQLLIPDATSPPPSAPPLINAPDGDGVIHEGPRLQILPPTPISGGDSTAQNVPFRNTMDQGTFSPTCEISRDLSNPAPPFPTDSQQADWESAHLLSIVDCPRFSTGAVPDSQQLSDIQSQQQQQQQKQQQQRQPPAMATYLHPPIQRSRSLSDTSVRPGWDLSTNMIPQAHHQGSSADIDVAFGPRSHESQRGATLGTVNMHDVLPDPSGTSVPGSSNAAAAAASLLHSPPLSSAPPHQSSFGSSSTAPGSTGNFQSSPRLSSHYSTGPPGAYNQHLGDNSSGHTTDFLSPDFSLGALVD</sequence>
<name>A0AAD5YBV2_9APHY</name>
<dbReference type="EMBL" id="JANAWD010001415">
    <property type="protein sequence ID" value="KAJ3473389.1"/>
    <property type="molecule type" value="Genomic_DNA"/>
</dbReference>
<keyword evidence="3" id="KW-1185">Reference proteome</keyword>
<reference evidence="2" key="1">
    <citation type="submission" date="2022-07" db="EMBL/GenBank/DDBJ databases">
        <title>Genome Sequence of Physisporinus lineatus.</title>
        <authorList>
            <person name="Buettner E."/>
        </authorList>
    </citation>
    <scope>NUCLEOTIDE SEQUENCE</scope>
    <source>
        <strain evidence="2">VT162</strain>
    </source>
</reference>
<feature type="region of interest" description="Disordered" evidence="1">
    <location>
        <begin position="165"/>
        <end position="359"/>
    </location>
</feature>
<feature type="region of interest" description="Disordered" evidence="1">
    <location>
        <begin position="1"/>
        <end position="110"/>
    </location>
</feature>
<organism evidence="2 3">
    <name type="scientific">Meripilus lineatus</name>
    <dbReference type="NCBI Taxonomy" id="2056292"/>
    <lineage>
        <taxon>Eukaryota</taxon>
        <taxon>Fungi</taxon>
        <taxon>Dikarya</taxon>
        <taxon>Basidiomycota</taxon>
        <taxon>Agaricomycotina</taxon>
        <taxon>Agaricomycetes</taxon>
        <taxon>Polyporales</taxon>
        <taxon>Meripilaceae</taxon>
        <taxon>Meripilus</taxon>
    </lineage>
</organism>
<gene>
    <name evidence="2" type="ORF">NLI96_g13027</name>
</gene>
<feature type="compositionally biased region" description="Pro residues" evidence="1">
    <location>
        <begin position="48"/>
        <end position="59"/>
    </location>
</feature>
<protein>
    <submittedName>
        <fullName evidence="2">Uncharacterized protein</fullName>
    </submittedName>
</protein>
<dbReference type="Proteomes" id="UP001212997">
    <property type="component" value="Unassembled WGS sequence"/>
</dbReference>
<proteinExistence type="predicted"/>